<evidence type="ECO:0000313" key="3">
    <source>
        <dbReference type="Proteomes" id="UP000313359"/>
    </source>
</evidence>
<dbReference type="OrthoDB" id="2747101at2759"/>
<organism evidence="2 3">
    <name type="scientific">Lentinus tigrinus ALCF2SS1-6</name>
    <dbReference type="NCBI Taxonomy" id="1328759"/>
    <lineage>
        <taxon>Eukaryota</taxon>
        <taxon>Fungi</taxon>
        <taxon>Dikarya</taxon>
        <taxon>Basidiomycota</taxon>
        <taxon>Agaricomycotina</taxon>
        <taxon>Agaricomycetes</taxon>
        <taxon>Polyporales</taxon>
        <taxon>Polyporaceae</taxon>
        <taxon>Lentinus</taxon>
    </lineage>
</organism>
<feature type="compositionally biased region" description="Low complexity" evidence="1">
    <location>
        <begin position="203"/>
        <end position="222"/>
    </location>
</feature>
<dbReference type="AlphaFoldDB" id="A0A5C2SJE4"/>
<evidence type="ECO:0000313" key="2">
    <source>
        <dbReference type="EMBL" id="RPD63317.1"/>
    </source>
</evidence>
<gene>
    <name evidence="2" type="ORF">L227DRAFT_584479</name>
</gene>
<feature type="compositionally biased region" description="Polar residues" evidence="1">
    <location>
        <begin position="42"/>
        <end position="52"/>
    </location>
</feature>
<feature type="compositionally biased region" description="Acidic residues" evidence="1">
    <location>
        <begin position="223"/>
        <end position="232"/>
    </location>
</feature>
<feature type="region of interest" description="Disordered" evidence="1">
    <location>
        <begin position="28"/>
        <end position="56"/>
    </location>
</feature>
<protein>
    <submittedName>
        <fullName evidence="2">Uncharacterized protein</fullName>
    </submittedName>
</protein>
<dbReference type="Proteomes" id="UP000313359">
    <property type="component" value="Unassembled WGS sequence"/>
</dbReference>
<proteinExistence type="predicted"/>
<evidence type="ECO:0000256" key="1">
    <source>
        <dbReference type="SAM" id="MobiDB-lite"/>
    </source>
</evidence>
<dbReference type="EMBL" id="ML122256">
    <property type="protein sequence ID" value="RPD63317.1"/>
    <property type="molecule type" value="Genomic_DNA"/>
</dbReference>
<name>A0A5C2SJE4_9APHY</name>
<keyword evidence="3" id="KW-1185">Reference proteome</keyword>
<sequence length="232" mass="25351">MASSSTSHANLIQFPRLPSVSAPWEGDKFFPAHPLPPHTGRTLKQSKSSESLTQRKDRVEFLRQREWTRRVAASNDQPIVPTRRARTYSWEDIIAAADAAASTYDYNSSGGYTGRPDTIDETDESDEPYVIYTATPRPSLQSSNSYPAPSALSYTPSYTPGGNVIYSTSSPSSSPSPSPTLSPLPTSSPVRDLNLIGLGGPYYGRRGPWRGPHSRHSSLSSISEEDEGLARF</sequence>
<accession>A0A5C2SJE4</accession>
<reference evidence="2" key="1">
    <citation type="journal article" date="2018" name="Genome Biol. Evol.">
        <title>Genomics and development of Lentinus tigrinus, a white-rot wood-decaying mushroom with dimorphic fruiting bodies.</title>
        <authorList>
            <person name="Wu B."/>
            <person name="Xu Z."/>
            <person name="Knudson A."/>
            <person name="Carlson A."/>
            <person name="Chen N."/>
            <person name="Kovaka S."/>
            <person name="LaButti K."/>
            <person name="Lipzen A."/>
            <person name="Pennachio C."/>
            <person name="Riley R."/>
            <person name="Schakwitz W."/>
            <person name="Umezawa K."/>
            <person name="Ohm R.A."/>
            <person name="Grigoriev I.V."/>
            <person name="Nagy L.G."/>
            <person name="Gibbons J."/>
            <person name="Hibbett D."/>
        </authorList>
    </citation>
    <scope>NUCLEOTIDE SEQUENCE [LARGE SCALE GENOMIC DNA]</scope>
    <source>
        <strain evidence="2">ALCF2SS1-6</strain>
    </source>
</reference>
<feature type="region of interest" description="Disordered" evidence="1">
    <location>
        <begin position="158"/>
        <end position="232"/>
    </location>
</feature>